<feature type="coiled-coil region" evidence="1">
    <location>
        <begin position="36"/>
        <end position="63"/>
    </location>
</feature>
<comment type="caution">
    <text evidence="3">The sequence shown here is derived from an EMBL/GenBank/DDBJ whole genome shotgun (WGS) entry which is preliminary data.</text>
</comment>
<gene>
    <name evidence="3" type="ORF">C493_08241</name>
</gene>
<dbReference type="eggNOG" id="arCOG11533">
    <property type="taxonomic scope" value="Archaea"/>
</dbReference>
<dbReference type="AlphaFoldDB" id="L9X6X3"/>
<keyword evidence="4" id="KW-1185">Reference proteome</keyword>
<sequence>MPRFPVRTDRSVADGSDRTRSRVDSRSALERQDVRLRNVAARVERTESRLALLENTLRGIARETGVAIGCPCDRCDRSYVLIADGMMTCPVCGYRQSL</sequence>
<feature type="region of interest" description="Disordered" evidence="2">
    <location>
        <begin position="1"/>
        <end position="26"/>
    </location>
</feature>
<accession>L9X6X3</accession>
<dbReference type="Proteomes" id="UP000011602">
    <property type="component" value="Unassembled WGS sequence"/>
</dbReference>
<evidence type="ECO:0000256" key="1">
    <source>
        <dbReference type="SAM" id="Coils"/>
    </source>
</evidence>
<keyword evidence="1" id="KW-0175">Coiled coil</keyword>
<protein>
    <submittedName>
        <fullName evidence="3">Uncharacterized protein</fullName>
    </submittedName>
</protein>
<dbReference type="EMBL" id="AOHZ01000041">
    <property type="protein sequence ID" value="ELY57460.1"/>
    <property type="molecule type" value="Genomic_DNA"/>
</dbReference>
<reference evidence="3 4" key="1">
    <citation type="journal article" date="2014" name="PLoS Genet.">
        <title>Phylogenetically driven sequencing of extremely halophilic archaea reveals strategies for static and dynamic osmo-response.</title>
        <authorList>
            <person name="Becker E.A."/>
            <person name="Seitzer P.M."/>
            <person name="Tritt A."/>
            <person name="Larsen D."/>
            <person name="Krusor M."/>
            <person name="Yao A.I."/>
            <person name="Wu D."/>
            <person name="Madern D."/>
            <person name="Eisen J.A."/>
            <person name="Darling A.E."/>
            <person name="Facciotti M.T."/>
        </authorList>
    </citation>
    <scope>NUCLEOTIDE SEQUENCE [LARGE SCALE GENOMIC DNA]</scope>
    <source>
        <strain evidence="3 4">JCM 12255</strain>
    </source>
</reference>
<evidence type="ECO:0000313" key="3">
    <source>
        <dbReference type="EMBL" id="ELY57460.1"/>
    </source>
</evidence>
<dbReference type="STRING" id="1227499.C493_08241"/>
<name>L9X6X3_9EURY</name>
<proteinExistence type="predicted"/>
<evidence type="ECO:0000313" key="4">
    <source>
        <dbReference type="Proteomes" id="UP000011602"/>
    </source>
</evidence>
<evidence type="ECO:0000256" key="2">
    <source>
        <dbReference type="SAM" id="MobiDB-lite"/>
    </source>
</evidence>
<organism evidence="3 4">
    <name type="scientific">Natronolimnohabitans innermongolicus JCM 12255</name>
    <dbReference type="NCBI Taxonomy" id="1227499"/>
    <lineage>
        <taxon>Archaea</taxon>
        <taxon>Methanobacteriati</taxon>
        <taxon>Methanobacteriota</taxon>
        <taxon>Stenosarchaea group</taxon>
        <taxon>Halobacteria</taxon>
        <taxon>Halobacteriales</taxon>
        <taxon>Natrialbaceae</taxon>
        <taxon>Natronolimnohabitans</taxon>
    </lineage>
</organism>